<dbReference type="AlphaFoldDB" id="A0A099UHP4"/>
<accession>A0A099UHP4</accession>
<evidence type="ECO:0000313" key="1">
    <source>
        <dbReference type="EMBL" id="CUU39873.1"/>
    </source>
</evidence>
<dbReference type="EMBL" id="JRPF02000013">
    <property type="protein sequence ID" value="TLD77951.1"/>
    <property type="molecule type" value="Genomic_DNA"/>
</dbReference>
<sequence length="85" mass="9979">MRYDDYPAGKHCIYKNSSISALSDRYNELRKTHLFLPSKLPQNKTQFYNKENAVEVIIEQPTSNQIFIYLGFDGDEDSHLITYDE</sequence>
<reference evidence="4" key="2">
    <citation type="submission" date="2015-11" db="EMBL/GenBank/DDBJ databases">
        <authorList>
            <person name="Anvar S.Y."/>
        </authorList>
    </citation>
    <scope>NUCLEOTIDE SEQUENCE [LARGE SCALE GENOMIC DNA]</scope>
</reference>
<reference evidence="2 3" key="1">
    <citation type="journal article" date="2014" name="Genome Announc.">
        <title>Draft genome sequences of eight enterohepatic helicobacter species isolated from both laboratory and wild rodents.</title>
        <authorList>
            <person name="Sheh A."/>
            <person name="Shen Z."/>
            <person name="Fox J.G."/>
        </authorList>
    </citation>
    <scope>NUCLEOTIDE SEQUENCE [LARGE SCALE GENOMIC DNA]</scope>
    <source>
        <strain evidence="2 3">MIT 98-6810</strain>
    </source>
</reference>
<evidence type="ECO:0000313" key="2">
    <source>
        <dbReference type="EMBL" id="TLD77951.1"/>
    </source>
</evidence>
<dbReference type="Proteomes" id="UP000029925">
    <property type="component" value="Unassembled WGS sequence"/>
</dbReference>
<dbReference type="GeneID" id="78151216"/>
<proteinExistence type="predicted"/>
<name>A0A099UHP4_9HELI</name>
<protein>
    <submittedName>
        <fullName evidence="1">Uncharacterized protein</fullName>
    </submittedName>
</protein>
<dbReference type="PATRIC" id="fig|76936.10.peg.965"/>
<keyword evidence="3" id="KW-1185">Reference proteome</keyword>
<organism evidence="1 4">
    <name type="scientific">Helicobacter typhlonius</name>
    <dbReference type="NCBI Taxonomy" id="76936"/>
    <lineage>
        <taxon>Bacteria</taxon>
        <taxon>Pseudomonadati</taxon>
        <taxon>Campylobacterota</taxon>
        <taxon>Epsilonproteobacteria</taxon>
        <taxon>Campylobacterales</taxon>
        <taxon>Helicobacteraceae</taxon>
        <taxon>Helicobacter</taxon>
    </lineage>
</organism>
<evidence type="ECO:0000313" key="3">
    <source>
        <dbReference type="Proteomes" id="UP000029925"/>
    </source>
</evidence>
<dbReference type="RefSeq" id="WP_034328093.1">
    <property type="nucleotide sequence ID" value="NZ_CAJTQN010000004.1"/>
</dbReference>
<dbReference type="EMBL" id="LN907858">
    <property type="protein sequence ID" value="CUU39873.1"/>
    <property type="molecule type" value="Genomic_DNA"/>
</dbReference>
<reference evidence="1" key="3">
    <citation type="submission" date="2015-11" db="EMBL/GenBank/DDBJ databases">
        <authorList>
            <person name="Zhang Y."/>
            <person name="Guo Z."/>
        </authorList>
    </citation>
    <scope>NUCLEOTIDE SEQUENCE</scope>
    <source>
        <strain evidence="1">1</strain>
    </source>
</reference>
<dbReference type="Proteomes" id="UP000064525">
    <property type="component" value="Chromosome I"/>
</dbReference>
<dbReference type="STRING" id="76936.BN2458_PEG0988"/>
<evidence type="ECO:0000313" key="4">
    <source>
        <dbReference type="Proteomes" id="UP000064525"/>
    </source>
</evidence>
<dbReference type="KEGG" id="hty:BN2458_PEG0988"/>
<gene>
    <name evidence="1" type="ORF">BN2458_PEG0988</name>
    <name evidence="2" type="ORF">LS75_008725</name>
</gene>